<keyword evidence="2 5" id="KW-0812">Transmembrane</keyword>
<keyword evidence="4 5" id="KW-0472">Membrane</keyword>
<proteinExistence type="predicted"/>
<dbReference type="STRING" id="46835.A0A504Y9L9"/>
<dbReference type="EMBL" id="SUNJ01012182">
    <property type="protein sequence ID" value="TPP58262.1"/>
    <property type="molecule type" value="Genomic_DNA"/>
</dbReference>
<dbReference type="OrthoDB" id="6263699at2759"/>
<comment type="subcellular location">
    <subcellularLocation>
        <location evidence="1">Membrane</location>
        <topology evidence="1">Multi-pass membrane protein</topology>
    </subcellularLocation>
</comment>
<feature type="transmembrane region" description="Helical" evidence="5">
    <location>
        <begin position="244"/>
        <end position="270"/>
    </location>
</feature>
<feature type="transmembrane region" description="Helical" evidence="5">
    <location>
        <begin position="108"/>
        <end position="134"/>
    </location>
</feature>
<accession>A0A504Y9L9</accession>
<protein>
    <recommendedName>
        <fullName evidence="8">Tetraspanin</fullName>
    </recommendedName>
</protein>
<comment type="caution">
    <text evidence="6">The sequence shown here is derived from an EMBL/GenBank/DDBJ whole genome shotgun (WGS) entry which is preliminary data.</text>
</comment>
<keyword evidence="7" id="KW-1185">Reference proteome</keyword>
<dbReference type="Gene3D" id="1.10.1450.10">
    <property type="entry name" value="Tetraspanin"/>
    <property type="match status" value="1"/>
</dbReference>
<dbReference type="SUPFAM" id="SSF48652">
    <property type="entry name" value="Tetraspanin"/>
    <property type="match status" value="1"/>
</dbReference>
<dbReference type="AlphaFoldDB" id="A0A504Y9L9"/>
<dbReference type="CDD" id="cd03156">
    <property type="entry name" value="uroplakin_I_like_LEL"/>
    <property type="match status" value="1"/>
</dbReference>
<evidence type="ECO:0000313" key="7">
    <source>
        <dbReference type="Proteomes" id="UP000316759"/>
    </source>
</evidence>
<gene>
    <name evidence="6" type="ORF">FGIG_03481</name>
</gene>
<reference evidence="6 7" key="1">
    <citation type="submission" date="2019-04" db="EMBL/GenBank/DDBJ databases">
        <title>Annotation for the trematode Fasciola gigantica.</title>
        <authorList>
            <person name="Choi Y.-J."/>
        </authorList>
    </citation>
    <scope>NUCLEOTIDE SEQUENCE [LARGE SCALE GENOMIC DNA]</scope>
    <source>
        <strain evidence="6">Uganda_cow_1</strain>
    </source>
</reference>
<evidence type="ECO:0000256" key="2">
    <source>
        <dbReference type="ARBA" id="ARBA00022692"/>
    </source>
</evidence>
<dbReference type="GO" id="GO:0016020">
    <property type="term" value="C:membrane"/>
    <property type="evidence" value="ECO:0007669"/>
    <property type="project" value="UniProtKB-SubCell"/>
</dbReference>
<evidence type="ECO:0000256" key="5">
    <source>
        <dbReference type="SAM" id="Phobius"/>
    </source>
</evidence>
<feature type="transmembrane region" description="Helical" evidence="5">
    <location>
        <begin position="12"/>
        <end position="36"/>
    </location>
</feature>
<evidence type="ECO:0000256" key="3">
    <source>
        <dbReference type="ARBA" id="ARBA00022989"/>
    </source>
</evidence>
<dbReference type="InterPro" id="IPR018499">
    <property type="entry name" value="Tetraspanin/Peripherin"/>
</dbReference>
<organism evidence="6 7">
    <name type="scientific">Fasciola gigantica</name>
    <name type="common">Giant liver fluke</name>
    <dbReference type="NCBI Taxonomy" id="46835"/>
    <lineage>
        <taxon>Eukaryota</taxon>
        <taxon>Metazoa</taxon>
        <taxon>Spiralia</taxon>
        <taxon>Lophotrochozoa</taxon>
        <taxon>Platyhelminthes</taxon>
        <taxon>Trematoda</taxon>
        <taxon>Digenea</taxon>
        <taxon>Plagiorchiida</taxon>
        <taxon>Echinostomata</taxon>
        <taxon>Echinostomatoidea</taxon>
        <taxon>Fasciolidae</taxon>
        <taxon>Fasciola</taxon>
    </lineage>
</organism>
<keyword evidence="3 5" id="KW-1133">Transmembrane helix</keyword>
<evidence type="ECO:0008006" key="8">
    <source>
        <dbReference type="Google" id="ProtNLM"/>
    </source>
</evidence>
<dbReference type="InterPro" id="IPR008952">
    <property type="entry name" value="Tetraspanin_EC2_sf"/>
</dbReference>
<feature type="transmembrane region" description="Helical" evidence="5">
    <location>
        <begin position="72"/>
        <end position="96"/>
    </location>
</feature>
<evidence type="ECO:0000256" key="1">
    <source>
        <dbReference type="ARBA" id="ARBA00004141"/>
    </source>
</evidence>
<sequence>MRVSVGGAARWFVIVVNAVAGAALLITAITCGIAAFDDSHSTSLSGISVFGRAYRHTDYGNNQRNSQDALNIFAPLIVGTFWSALIGIVICILAVVGMVKRHEIVTTIYIVLHFLALIAEIVVLVMYFVAPYMFHRHLQELMMGLVLDYVAEDSQDLASDVMENFMRSLNCCGYYNGTDFDYSVHFDRRRSLNGIIIYLQYPIPCCKHNERKQRAAGCPQSFTLDNSNIRQGCWPVFDALFHKYVTIIGCGWIGIVILQILVLIAAIFYVRTKLRRTWPFGLKLGQSTFEDEEADDIIMEDEEFVE</sequence>
<dbReference type="Proteomes" id="UP000316759">
    <property type="component" value="Unassembled WGS sequence"/>
</dbReference>
<dbReference type="Pfam" id="PF00335">
    <property type="entry name" value="Tetraspanin"/>
    <property type="match status" value="1"/>
</dbReference>
<evidence type="ECO:0000256" key="4">
    <source>
        <dbReference type="ARBA" id="ARBA00023136"/>
    </source>
</evidence>
<evidence type="ECO:0000313" key="6">
    <source>
        <dbReference type="EMBL" id="TPP58262.1"/>
    </source>
</evidence>
<name>A0A504Y9L9_FASGI</name>